<gene>
    <name evidence="2" type="ORF">YALI1_B02506g</name>
</gene>
<proteinExistence type="predicted"/>
<dbReference type="AlphaFoldDB" id="A0A1D8N623"/>
<reference evidence="2 3" key="1">
    <citation type="journal article" date="2016" name="PLoS ONE">
        <title>Sequence Assembly of Yarrowia lipolytica Strain W29/CLIB89 Shows Transposable Element Diversity.</title>
        <authorList>
            <person name="Magnan C."/>
            <person name="Yu J."/>
            <person name="Chang I."/>
            <person name="Jahn E."/>
            <person name="Kanomata Y."/>
            <person name="Wu J."/>
            <person name="Zeller M."/>
            <person name="Oakes M."/>
            <person name="Baldi P."/>
            <person name="Sandmeyer S."/>
        </authorList>
    </citation>
    <scope>NUCLEOTIDE SEQUENCE [LARGE SCALE GENOMIC DNA]</scope>
    <source>
        <strain evidence="3">CLIB89(W29)</strain>
    </source>
</reference>
<dbReference type="KEGG" id="yli:2906774"/>
<evidence type="ECO:0000259" key="1">
    <source>
        <dbReference type="Pfam" id="PF07713"/>
    </source>
</evidence>
<feature type="domain" description="G patch" evidence="1">
    <location>
        <begin position="20"/>
        <end position="90"/>
    </location>
</feature>
<name>A0A1D8N623_YARLL</name>
<protein>
    <recommendedName>
        <fullName evidence="1">G patch domain-containing protein</fullName>
    </recommendedName>
</protein>
<dbReference type="VEuPathDB" id="FungiDB:YALI0_B01584g"/>
<evidence type="ECO:0000313" key="3">
    <source>
        <dbReference type="Proteomes" id="UP000182444"/>
    </source>
</evidence>
<dbReference type="GO" id="GO:0006397">
    <property type="term" value="P:mRNA processing"/>
    <property type="evidence" value="ECO:0007669"/>
    <property type="project" value="InterPro"/>
</dbReference>
<dbReference type="GeneID" id="2906774"/>
<dbReference type="GO" id="GO:0003723">
    <property type="term" value="F:RNA binding"/>
    <property type="evidence" value="ECO:0007669"/>
    <property type="project" value="TreeGrafter"/>
</dbReference>
<organism evidence="2 3">
    <name type="scientific">Yarrowia lipolytica</name>
    <name type="common">Candida lipolytica</name>
    <dbReference type="NCBI Taxonomy" id="4952"/>
    <lineage>
        <taxon>Eukaryota</taxon>
        <taxon>Fungi</taxon>
        <taxon>Dikarya</taxon>
        <taxon>Ascomycota</taxon>
        <taxon>Saccharomycotina</taxon>
        <taxon>Dipodascomycetes</taxon>
        <taxon>Dipodascales</taxon>
        <taxon>Dipodascales incertae sedis</taxon>
        <taxon>Yarrowia</taxon>
    </lineage>
</organism>
<dbReference type="PANTHER" id="PTHR13384:SF19">
    <property type="entry name" value="G PATCH DOMAIN-CONTAINING PROTEIN 1"/>
    <property type="match status" value="1"/>
</dbReference>
<dbReference type="PANTHER" id="PTHR13384">
    <property type="entry name" value="G PATCH DOMAIN-CONTAINING PROTEIN 1"/>
    <property type="match status" value="1"/>
</dbReference>
<sequence>MYTPYGTPVKNRNQGKGLRNDFAYDKNGLRRFHGAFEGGWSAGYYNTVGSQEGWTPRQWSSSKDSERATNTIEDYVDDEDDHREKSQREIVNVGPGILARWSDQKNGSGSGSMSAFEVLPETPKVYQGPAGIGYEARLVDPSESALQTTQIGTKRLTMGSTNKTISIVPGSGKKRPLLLEDEEEDELYPVTKSLPKLRKDREDTGKPKSVVKHKFLTAAQRQLMGKKSSGTGSDSTNSFTKPRTVLCSDGKLPLPGFSIVLVSNPVYKQYGLHSTPVTQQTLQTQVDSFLDSLNFTLASENPYKSKLDSKFQLAGSAVEGPKEASARTVVQEWVPSKLLCKRMGIRYEKPREEDVREVTRGGFGREKIEKLRRLFS</sequence>
<dbReference type="EMBL" id="CP017554">
    <property type="protein sequence ID" value="AOW01081.1"/>
    <property type="molecule type" value="Genomic_DNA"/>
</dbReference>
<dbReference type="VEuPathDB" id="FungiDB:YALI1_B02506g"/>
<dbReference type="InterPro" id="IPR011666">
    <property type="entry name" value="DUF1604"/>
</dbReference>
<accession>A0A1D8N623</accession>
<dbReference type="Proteomes" id="UP000182444">
    <property type="component" value="Chromosome 1B"/>
</dbReference>
<dbReference type="Pfam" id="PF07713">
    <property type="entry name" value="DUF1604"/>
    <property type="match status" value="1"/>
</dbReference>
<dbReference type="RefSeq" id="XP_500391.3">
    <property type="nucleotide sequence ID" value="XM_500391.3"/>
</dbReference>
<evidence type="ECO:0000313" key="2">
    <source>
        <dbReference type="EMBL" id="AOW01081.1"/>
    </source>
</evidence>
<dbReference type="GO" id="GO:0005634">
    <property type="term" value="C:nucleus"/>
    <property type="evidence" value="ECO:0007669"/>
    <property type="project" value="TreeGrafter"/>
</dbReference>